<organism evidence="4 5">
    <name type="scientific">Desulfoscipio gibsoniae DSM 7213</name>
    <dbReference type="NCBI Taxonomy" id="767817"/>
    <lineage>
        <taxon>Bacteria</taxon>
        <taxon>Bacillati</taxon>
        <taxon>Bacillota</taxon>
        <taxon>Clostridia</taxon>
        <taxon>Eubacteriales</taxon>
        <taxon>Desulfallaceae</taxon>
        <taxon>Desulfoscipio</taxon>
    </lineage>
</organism>
<keyword evidence="2" id="KW-0812">Transmembrane</keyword>
<dbReference type="Proteomes" id="UP000013520">
    <property type="component" value="Chromosome"/>
</dbReference>
<dbReference type="EMBL" id="CP003273">
    <property type="protein sequence ID" value="AGK99980.1"/>
    <property type="molecule type" value="Genomic_DNA"/>
</dbReference>
<dbReference type="Pfam" id="PF09335">
    <property type="entry name" value="VTT_dom"/>
    <property type="match status" value="1"/>
</dbReference>
<keyword evidence="5" id="KW-1185">Reference proteome</keyword>
<name>R4KK21_9FIRM</name>
<dbReference type="KEGG" id="dgi:Desgi_0403"/>
<feature type="transmembrane region" description="Helical" evidence="2">
    <location>
        <begin position="99"/>
        <end position="119"/>
    </location>
</feature>
<feature type="transmembrane region" description="Helical" evidence="2">
    <location>
        <begin position="131"/>
        <end position="154"/>
    </location>
</feature>
<evidence type="ECO:0000256" key="2">
    <source>
        <dbReference type="SAM" id="Phobius"/>
    </source>
</evidence>
<dbReference type="STRING" id="767817.Desgi_0403"/>
<feature type="transmembrane region" description="Helical" evidence="2">
    <location>
        <begin position="166"/>
        <end position="186"/>
    </location>
</feature>
<evidence type="ECO:0000313" key="5">
    <source>
        <dbReference type="Proteomes" id="UP000013520"/>
    </source>
</evidence>
<dbReference type="PANTHER" id="PTHR42709">
    <property type="entry name" value="ALKALINE PHOSPHATASE LIKE PROTEIN"/>
    <property type="match status" value="1"/>
</dbReference>
<keyword evidence="2" id="KW-1133">Transmembrane helix</keyword>
<dbReference type="PANTHER" id="PTHR42709:SF11">
    <property type="entry name" value="DEDA FAMILY PROTEIN"/>
    <property type="match status" value="1"/>
</dbReference>
<dbReference type="GO" id="GO:0005886">
    <property type="term" value="C:plasma membrane"/>
    <property type="evidence" value="ECO:0007669"/>
    <property type="project" value="TreeGrafter"/>
</dbReference>
<feature type="transmembrane region" description="Helical" evidence="2">
    <location>
        <begin position="15"/>
        <end position="39"/>
    </location>
</feature>
<dbReference type="OrthoDB" id="9789113at2"/>
<evidence type="ECO:0000256" key="1">
    <source>
        <dbReference type="ARBA" id="ARBA00010792"/>
    </source>
</evidence>
<reference evidence="4 5" key="1">
    <citation type="submission" date="2012-01" db="EMBL/GenBank/DDBJ databases">
        <title>Complete sequence of Desulfotomaculum gibsoniae DSM 7213.</title>
        <authorList>
            <consortium name="US DOE Joint Genome Institute"/>
            <person name="Lucas S."/>
            <person name="Han J."/>
            <person name="Lapidus A."/>
            <person name="Cheng J.-F."/>
            <person name="Goodwin L."/>
            <person name="Pitluck S."/>
            <person name="Peters L."/>
            <person name="Ovchinnikova G."/>
            <person name="Teshima H."/>
            <person name="Detter J.C."/>
            <person name="Han C."/>
            <person name="Tapia R."/>
            <person name="Land M."/>
            <person name="Hauser L."/>
            <person name="Kyrpides N."/>
            <person name="Ivanova N."/>
            <person name="Pagani I."/>
            <person name="Parshina S."/>
            <person name="Plugge C."/>
            <person name="Muyzer G."/>
            <person name="Kuever J."/>
            <person name="Ivanova A."/>
            <person name="Nazina T."/>
            <person name="Klenk H.-P."/>
            <person name="Brambilla E."/>
            <person name="Spring S."/>
            <person name="Stams A.F."/>
            <person name="Woyke T."/>
        </authorList>
    </citation>
    <scope>NUCLEOTIDE SEQUENCE [LARGE SCALE GENOMIC DNA]</scope>
    <source>
        <strain evidence="4 5">DSM 7213</strain>
    </source>
</reference>
<gene>
    <name evidence="4" type="ORF">Desgi_0403</name>
</gene>
<accession>R4KK21</accession>
<feature type="domain" description="VTT" evidence="3">
    <location>
        <begin position="34"/>
        <end position="148"/>
    </location>
</feature>
<comment type="similarity">
    <text evidence="1">Belongs to the DedA family.</text>
</comment>
<dbReference type="RefSeq" id="WP_006522834.1">
    <property type="nucleotide sequence ID" value="NC_021184.1"/>
</dbReference>
<dbReference type="InterPro" id="IPR032816">
    <property type="entry name" value="VTT_dom"/>
</dbReference>
<protein>
    <submittedName>
        <fullName evidence="4">Putative membrane protein</fullName>
    </submittedName>
</protein>
<feature type="transmembrane region" description="Helical" evidence="2">
    <location>
        <begin position="51"/>
        <end position="71"/>
    </location>
</feature>
<proteinExistence type="inferred from homology"/>
<evidence type="ECO:0000313" key="4">
    <source>
        <dbReference type="EMBL" id="AGK99980.1"/>
    </source>
</evidence>
<dbReference type="InterPro" id="IPR051311">
    <property type="entry name" value="DedA_domain"/>
</dbReference>
<dbReference type="eggNOG" id="COG1238">
    <property type="taxonomic scope" value="Bacteria"/>
</dbReference>
<dbReference type="HOGENOM" id="CLU_098634_0_0_9"/>
<evidence type="ECO:0000259" key="3">
    <source>
        <dbReference type="Pfam" id="PF09335"/>
    </source>
</evidence>
<sequence>MFGVTEQLLSIIEQYGVWGLVLMTLLDSFISPIPPEVLFIPLCLMNPNSALLMALITTSVSVVGAMLGYWLGQKGGRPLLLRFFRREKIIRAEEIIKNYGAMAVLIVAFTPVPFKLITITSGVLNLPLRKLLFWSTLGRGARFFLEAGLIIIYGRAAVNFLESSNFALLTMFIGFLMLIIYLMWAFNRKRRRQ</sequence>
<dbReference type="AlphaFoldDB" id="R4KK21"/>
<keyword evidence="2" id="KW-0472">Membrane</keyword>